<dbReference type="PANTHER" id="PTHR28259:SF1">
    <property type="entry name" value="FLUORIDE EXPORT PROTEIN 1-RELATED"/>
    <property type="match status" value="1"/>
</dbReference>
<evidence type="ECO:0000256" key="2">
    <source>
        <dbReference type="ARBA" id="ARBA00022475"/>
    </source>
</evidence>
<evidence type="ECO:0000256" key="10">
    <source>
        <dbReference type="HAMAP-Rule" id="MF_00454"/>
    </source>
</evidence>
<keyword evidence="10" id="KW-0406">Ion transport</keyword>
<keyword evidence="2 10" id="KW-1003">Cell membrane</keyword>
<dbReference type="PANTHER" id="PTHR28259">
    <property type="entry name" value="FLUORIDE EXPORT PROTEIN 1-RELATED"/>
    <property type="match status" value="1"/>
</dbReference>
<feature type="binding site" evidence="10">
    <location>
        <position position="73"/>
    </location>
    <ligand>
        <name>Na(+)</name>
        <dbReference type="ChEBI" id="CHEBI:29101"/>
        <note>structural</note>
    </ligand>
</feature>
<feature type="binding site" evidence="10">
    <location>
        <position position="70"/>
    </location>
    <ligand>
        <name>Na(+)</name>
        <dbReference type="ChEBI" id="CHEBI:29101"/>
        <note>structural</note>
    </ligand>
</feature>
<evidence type="ECO:0000256" key="6">
    <source>
        <dbReference type="ARBA" id="ARBA00023303"/>
    </source>
</evidence>
<comment type="catalytic activity">
    <reaction evidence="8">
        <text>fluoride(in) = fluoride(out)</text>
        <dbReference type="Rhea" id="RHEA:76159"/>
        <dbReference type="ChEBI" id="CHEBI:17051"/>
    </reaction>
    <physiologicalReaction direction="left-to-right" evidence="8">
        <dbReference type="Rhea" id="RHEA:76160"/>
    </physiologicalReaction>
</comment>
<evidence type="ECO:0000256" key="3">
    <source>
        <dbReference type="ARBA" id="ARBA00022692"/>
    </source>
</evidence>
<evidence type="ECO:0000313" key="12">
    <source>
        <dbReference type="Proteomes" id="UP000217561"/>
    </source>
</evidence>
<evidence type="ECO:0000256" key="8">
    <source>
        <dbReference type="ARBA" id="ARBA00035585"/>
    </source>
</evidence>
<feature type="transmembrane region" description="Helical" evidence="10">
    <location>
        <begin position="31"/>
        <end position="51"/>
    </location>
</feature>
<evidence type="ECO:0000313" key="11">
    <source>
        <dbReference type="EMBL" id="PBB06609.1"/>
    </source>
</evidence>
<organism evidence="11 12">
    <name type="scientific">Salimicrobium humidisoli</name>
    <dbReference type="NCBI Taxonomy" id="2029857"/>
    <lineage>
        <taxon>Bacteria</taxon>
        <taxon>Bacillati</taxon>
        <taxon>Bacillota</taxon>
        <taxon>Bacilli</taxon>
        <taxon>Bacillales</taxon>
        <taxon>Bacillaceae</taxon>
        <taxon>Salimicrobium</taxon>
    </lineage>
</organism>
<keyword evidence="10" id="KW-0479">Metal-binding</keyword>
<comment type="subcellular location">
    <subcellularLocation>
        <location evidence="1 10">Cell membrane</location>
        <topology evidence="1 10">Multi-pass membrane protein</topology>
    </subcellularLocation>
</comment>
<keyword evidence="6 10" id="KW-0407">Ion channel</keyword>
<keyword evidence="12" id="KW-1185">Reference proteome</keyword>
<comment type="caution">
    <text evidence="10">Lacks conserved residue(s) required for the propagation of feature annotation.</text>
</comment>
<evidence type="ECO:0000256" key="9">
    <source>
        <dbReference type="ARBA" id="ARBA00049940"/>
    </source>
</evidence>
<dbReference type="RefSeq" id="WP_095821290.1">
    <property type="nucleotide sequence ID" value="NZ_NSGH01000003.1"/>
</dbReference>
<comment type="caution">
    <text evidence="11">The sequence shown here is derived from an EMBL/GenBank/DDBJ whole genome shotgun (WGS) entry which is preliminary data.</text>
</comment>
<evidence type="ECO:0000256" key="1">
    <source>
        <dbReference type="ARBA" id="ARBA00004651"/>
    </source>
</evidence>
<dbReference type="InterPro" id="IPR003691">
    <property type="entry name" value="FluC"/>
</dbReference>
<keyword evidence="4 10" id="KW-1133">Transmembrane helix</keyword>
<evidence type="ECO:0000256" key="7">
    <source>
        <dbReference type="ARBA" id="ARBA00035120"/>
    </source>
</evidence>
<dbReference type="Proteomes" id="UP000217561">
    <property type="component" value="Unassembled WGS sequence"/>
</dbReference>
<keyword evidence="3 10" id="KW-0812">Transmembrane</keyword>
<dbReference type="Pfam" id="PF02537">
    <property type="entry name" value="CRCB"/>
    <property type="match status" value="1"/>
</dbReference>
<sequence>MIYIFIAVAGFVGAVLRYITGEVLFRPDTIFPFATLFINLVGSFLLSWLMFHTLPISAQLKKAIGTGVLGSFTTFSTLSAETVSLLQRELYAVAFLYISLSFAGGTMAAIAGSKAGPGKEGGV</sequence>
<dbReference type="HAMAP" id="MF_00454">
    <property type="entry name" value="FluC"/>
    <property type="match status" value="1"/>
</dbReference>
<evidence type="ECO:0000256" key="5">
    <source>
        <dbReference type="ARBA" id="ARBA00023136"/>
    </source>
</evidence>
<comment type="function">
    <text evidence="9 10">Fluoride-specific ion channel. Important for reducing fluoride concentration in the cell, thus reducing its toxicity.</text>
</comment>
<reference evidence="11 12" key="1">
    <citation type="submission" date="2017-08" db="EMBL/GenBank/DDBJ databases">
        <title>Salimicrobium alkalisoli sp. nov., isolated from saline alkaline soil.</title>
        <authorList>
            <person name="Zhang G."/>
            <person name="Xiong Q."/>
        </authorList>
    </citation>
    <scope>NUCLEOTIDE SEQUENCE [LARGE SCALE GENOMIC DNA]</scope>
    <source>
        <strain evidence="11 12">WN024</strain>
    </source>
</reference>
<gene>
    <name evidence="10" type="primary">fluC</name>
    <name evidence="10" type="synonym">crcB</name>
    <name evidence="11" type="ORF">CKW00_02870</name>
</gene>
<protein>
    <recommendedName>
        <fullName evidence="10">Fluoride-specific ion channel FluC</fullName>
    </recommendedName>
</protein>
<dbReference type="EMBL" id="NSGH01000003">
    <property type="protein sequence ID" value="PBB06609.1"/>
    <property type="molecule type" value="Genomic_DNA"/>
</dbReference>
<comment type="activity regulation">
    <text evidence="10">Na(+) is not transported, but it plays an essential structural role and its presence is essential for fluoride channel function.</text>
</comment>
<proteinExistence type="inferred from homology"/>
<accession>A0ABX4HUV5</accession>
<feature type="transmembrane region" description="Helical" evidence="10">
    <location>
        <begin position="90"/>
        <end position="111"/>
    </location>
</feature>
<comment type="similarity">
    <text evidence="7 10">Belongs to the fluoride channel Fluc/FEX (TC 1.A.43) family.</text>
</comment>
<keyword evidence="5 10" id="KW-0472">Membrane</keyword>
<evidence type="ECO:0000256" key="4">
    <source>
        <dbReference type="ARBA" id="ARBA00022989"/>
    </source>
</evidence>
<name>A0ABX4HUV5_9BACI</name>
<keyword evidence="10" id="KW-0915">Sodium</keyword>
<keyword evidence="10" id="KW-0813">Transport</keyword>